<dbReference type="Pfam" id="PF19055">
    <property type="entry name" value="ABC2_membrane_7"/>
    <property type="match status" value="1"/>
</dbReference>
<comment type="similarity">
    <text evidence="2">Belongs to the ABC transporter superfamily. ABCG family. Eye pigment precursor importer (TC 3.A.1.204) subfamily.</text>
</comment>
<evidence type="ECO:0000256" key="5">
    <source>
        <dbReference type="ARBA" id="ARBA00022989"/>
    </source>
</evidence>
<evidence type="ECO:0000256" key="4">
    <source>
        <dbReference type="ARBA" id="ARBA00022692"/>
    </source>
</evidence>
<sequence>MDLALPALTVREHLNFHANRRMHRGISPKERKERVEEVILDLGLTKCTDTLIGGRHIKGISGGEMKRLQFGCEVLTDPPLLFCDEPTSGLDSFMAEAVVSIVKNLAARGKTVVCTIHQPSSSVFAVFDKFMLLAEGRVAFLGPRVDDIPFFNSIGIHVPEDYNPADFFVHQLAIIPGHEDECRAKAKEICDKFAVSDLGISMKNRVDELMPDSTANNNRDAGSARYMKHMGHVTYKASYWEQMQAVLWRSVLTMRREPMLLRVRLIQVVIISLIFGLIFLQQTKNMASVQNINGLM</sequence>
<dbReference type="InterPro" id="IPR027417">
    <property type="entry name" value="P-loop_NTPase"/>
</dbReference>
<evidence type="ECO:0008006" key="12">
    <source>
        <dbReference type="Google" id="ProtNLM"/>
    </source>
</evidence>
<keyword evidence="11" id="KW-1185">Reference proteome</keyword>
<dbReference type="OrthoDB" id="66620at2759"/>
<evidence type="ECO:0000256" key="3">
    <source>
        <dbReference type="ARBA" id="ARBA00022448"/>
    </source>
</evidence>
<comment type="caution">
    <text evidence="10">The sequence shown here is derived from an EMBL/GenBank/DDBJ whole genome shotgun (WGS) entry which is preliminary data.</text>
</comment>
<dbReference type="EMBL" id="BDGG01000004">
    <property type="protein sequence ID" value="GAU97405.1"/>
    <property type="molecule type" value="Genomic_DNA"/>
</dbReference>
<evidence type="ECO:0000256" key="7">
    <source>
        <dbReference type="SAM" id="Phobius"/>
    </source>
</evidence>
<evidence type="ECO:0000256" key="1">
    <source>
        <dbReference type="ARBA" id="ARBA00004141"/>
    </source>
</evidence>
<evidence type="ECO:0000256" key="2">
    <source>
        <dbReference type="ARBA" id="ARBA00005814"/>
    </source>
</evidence>
<keyword evidence="6 7" id="KW-0472">Membrane</keyword>
<proteinExistence type="inferred from homology"/>
<organism evidence="10 11">
    <name type="scientific">Ramazzottius varieornatus</name>
    <name type="common">Water bear</name>
    <name type="synonym">Tardigrade</name>
    <dbReference type="NCBI Taxonomy" id="947166"/>
    <lineage>
        <taxon>Eukaryota</taxon>
        <taxon>Metazoa</taxon>
        <taxon>Ecdysozoa</taxon>
        <taxon>Tardigrada</taxon>
        <taxon>Eutardigrada</taxon>
        <taxon>Parachela</taxon>
        <taxon>Hypsibioidea</taxon>
        <taxon>Ramazzottiidae</taxon>
        <taxon>Ramazzottius</taxon>
    </lineage>
</organism>
<evidence type="ECO:0000259" key="8">
    <source>
        <dbReference type="Pfam" id="PF00005"/>
    </source>
</evidence>
<evidence type="ECO:0000256" key="6">
    <source>
        <dbReference type="ARBA" id="ARBA00023136"/>
    </source>
</evidence>
<dbReference type="SUPFAM" id="SSF52540">
    <property type="entry name" value="P-loop containing nucleoside triphosphate hydrolases"/>
    <property type="match status" value="1"/>
</dbReference>
<dbReference type="InterPro" id="IPR003439">
    <property type="entry name" value="ABC_transporter-like_ATP-bd"/>
</dbReference>
<evidence type="ECO:0000313" key="11">
    <source>
        <dbReference type="Proteomes" id="UP000186922"/>
    </source>
</evidence>
<dbReference type="PANTHER" id="PTHR48041">
    <property type="entry name" value="ABC TRANSPORTER G FAMILY MEMBER 28"/>
    <property type="match status" value="1"/>
</dbReference>
<feature type="transmembrane region" description="Helical" evidence="7">
    <location>
        <begin position="259"/>
        <end position="280"/>
    </location>
</feature>
<comment type="subcellular location">
    <subcellularLocation>
        <location evidence="1">Membrane</location>
        <topology evidence="1">Multi-pass membrane protein</topology>
    </subcellularLocation>
</comment>
<dbReference type="AlphaFoldDB" id="A0A1D1V9D5"/>
<evidence type="ECO:0000313" key="10">
    <source>
        <dbReference type="EMBL" id="GAU97405.1"/>
    </source>
</evidence>
<dbReference type="GO" id="GO:0140359">
    <property type="term" value="F:ABC-type transporter activity"/>
    <property type="evidence" value="ECO:0007669"/>
    <property type="project" value="InterPro"/>
</dbReference>
<dbReference type="STRING" id="947166.A0A1D1V9D5"/>
<dbReference type="GO" id="GO:0005524">
    <property type="term" value="F:ATP binding"/>
    <property type="evidence" value="ECO:0007669"/>
    <property type="project" value="InterPro"/>
</dbReference>
<dbReference type="GO" id="GO:0005886">
    <property type="term" value="C:plasma membrane"/>
    <property type="evidence" value="ECO:0007669"/>
    <property type="project" value="TreeGrafter"/>
</dbReference>
<reference evidence="10 11" key="1">
    <citation type="journal article" date="2016" name="Nat. Commun.">
        <title>Extremotolerant tardigrade genome and improved radiotolerance of human cultured cells by tardigrade-unique protein.</title>
        <authorList>
            <person name="Hashimoto T."/>
            <person name="Horikawa D.D."/>
            <person name="Saito Y."/>
            <person name="Kuwahara H."/>
            <person name="Kozuka-Hata H."/>
            <person name="Shin-I T."/>
            <person name="Minakuchi Y."/>
            <person name="Ohishi K."/>
            <person name="Motoyama A."/>
            <person name="Aizu T."/>
            <person name="Enomoto A."/>
            <person name="Kondo K."/>
            <person name="Tanaka S."/>
            <person name="Hara Y."/>
            <person name="Koshikawa S."/>
            <person name="Sagara H."/>
            <person name="Miura T."/>
            <person name="Yokobori S."/>
            <person name="Miyagawa K."/>
            <person name="Suzuki Y."/>
            <person name="Kubo T."/>
            <person name="Oyama M."/>
            <person name="Kohara Y."/>
            <person name="Fujiyama A."/>
            <person name="Arakawa K."/>
            <person name="Katayama T."/>
            <person name="Toyoda A."/>
            <person name="Kunieda T."/>
        </authorList>
    </citation>
    <scope>NUCLEOTIDE SEQUENCE [LARGE SCALE GENOMIC DNA]</scope>
    <source>
        <strain evidence="10 11">YOKOZUNA-1</strain>
    </source>
</reference>
<dbReference type="InterPro" id="IPR050352">
    <property type="entry name" value="ABCG_transporters"/>
</dbReference>
<feature type="domain" description="ABC transporter" evidence="8">
    <location>
        <begin position="5"/>
        <end position="88"/>
    </location>
</feature>
<keyword evidence="3" id="KW-0813">Transport</keyword>
<keyword evidence="5 7" id="KW-1133">Transmembrane helix</keyword>
<evidence type="ECO:0000259" key="9">
    <source>
        <dbReference type="Pfam" id="PF19055"/>
    </source>
</evidence>
<keyword evidence="4 7" id="KW-0812">Transmembrane</keyword>
<dbReference type="Gene3D" id="3.40.50.300">
    <property type="entry name" value="P-loop containing nucleotide triphosphate hydrolases"/>
    <property type="match status" value="1"/>
</dbReference>
<name>A0A1D1V9D5_RAMVA</name>
<dbReference type="Pfam" id="PF00005">
    <property type="entry name" value="ABC_tran"/>
    <property type="match status" value="1"/>
</dbReference>
<feature type="domain" description="ABC transporter family G" evidence="9">
    <location>
        <begin position="117"/>
        <end position="246"/>
    </location>
</feature>
<dbReference type="Proteomes" id="UP000186922">
    <property type="component" value="Unassembled WGS sequence"/>
</dbReference>
<accession>A0A1D1V9D5</accession>
<dbReference type="InterPro" id="IPR043926">
    <property type="entry name" value="ABCG_dom"/>
</dbReference>
<dbReference type="GO" id="GO:0016887">
    <property type="term" value="F:ATP hydrolysis activity"/>
    <property type="evidence" value="ECO:0007669"/>
    <property type="project" value="InterPro"/>
</dbReference>
<protein>
    <recommendedName>
        <fullName evidence="12">ABC transporter domain-containing protein</fullName>
    </recommendedName>
</protein>
<dbReference type="PANTHER" id="PTHR48041:SF139">
    <property type="entry name" value="PROTEIN SCARLET"/>
    <property type="match status" value="1"/>
</dbReference>
<gene>
    <name evidence="10" type="primary">RvY_08711</name>
    <name evidence="10" type="synonym">RvY_08711.1</name>
    <name evidence="10" type="ORF">RvY_08711-1</name>
</gene>